<dbReference type="AlphaFoldDB" id="A0A6P8RKD7"/>
<dbReference type="GO" id="GO:0015252">
    <property type="term" value="F:proton channel activity"/>
    <property type="evidence" value="ECO:0007669"/>
    <property type="project" value="InterPro"/>
</dbReference>
<feature type="transmembrane region" description="Helical" evidence="11">
    <location>
        <begin position="82"/>
        <end position="102"/>
    </location>
</feature>
<evidence type="ECO:0000256" key="5">
    <source>
        <dbReference type="ARBA" id="ARBA00022692"/>
    </source>
</evidence>
<dbReference type="GO" id="GO:0042472">
    <property type="term" value="P:inner ear morphogenesis"/>
    <property type="evidence" value="ECO:0007669"/>
    <property type="project" value="TreeGrafter"/>
</dbReference>
<evidence type="ECO:0000256" key="10">
    <source>
        <dbReference type="ARBA" id="ARBA00023303"/>
    </source>
</evidence>
<protein>
    <submittedName>
        <fullName evidence="13">Proton channel OTOP1-like</fullName>
    </submittedName>
</protein>
<evidence type="ECO:0000256" key="2">
    <source>
        <dbReference type="ARBA" id="ARBA00006513"/>
    </source>
</evidence>
<dbReference type="RefSeq" id="XP_033805106.1">
    <property type="nucleotide sequence ID" value="XM_033949215.1"/>
</dbReference>
<keyword evidence="12" id="KW-1185">Reference proteome</keyword>
<sequence>MTEDNSLEDLSQGKISMKLSPSPFALDNKLPEKSFAYRFTKSYPHKNGELLSRQYGLNIFILGLFMLFACSLNVPGVPKQSLLYYLVTLMLIQLIWMIWYIFKSYSQRKVKQHKDSHAGTWWLRCAILLFAGITLILDALKMGYFIGYIECESITEVVIFLVSHAVYAVLQAYFLWNHAKDVIQSFKTLERFGLIHSVFTNLLLWAAAVLIDSKHQLIEHKERLSTLGFENITLEDNFPACNCSINVCSLLSKGIYYLYPFNLEYHILASTMLYVLWKNIGSKETHHTHTKSFQFQGVWAGALLGMTVLATTIVVLIIYFIQMGSSKMKSESALIIYYLYSITVLSLMCVVEFVGLFLYQNTLRFQVEARSPAIKLDTELLVGSACGAWIMALGSILAIICAITHPVYTWYNLPYSVLVIIEKFIQNMFIVKFLYFSEEKISNDIRTTHEIFILSSVRTLSLVSPDEEMRNETDSTEERPVVSNGRNLINKDYKDDTKDHGYDSDRLPVTDVLNHATRSRAFNKKRVALKNIVAFLLLCNISLWIPPAFGCRPQYDNGQEELVFGFQPWIILIDIAMPFAIFYRMHSASSLFDIYCKI</sequence>
<evidence type="ECO:0000256" key="6">
    <source>
        <dbReference type="ARBA" id="ARBA00022781"/>
    </source>
</evidence>
<organism evidence="12 13">
    <name type="scientific">Geotrypetes seraphini</name>
    <name type="common">Gaboon caecilian</name>
    <name type="synonym">Caecilia seraphini</name>
    <dbReference type="NCBI Taxonomy" id="260995"/>
    <lineage>
        <taxon>Eukaryota</taxon>
        <taxon>Metazoa</taxon>
        <taxon>Chordata</taxon>
        <taxon>Craniata</taxon>
        <taxon>Vertebrata</taxon>
        <taxon>Euteleostomi</taxon>
        <taxon>Amphibia</taxon>
        <taxon>Gymnophiona</taxon>
        <taxon>Geotrypetes</taxon>
    </lineage>
</organism>
<feature type="transmembrane region" description="Helical" evidence="11">
    <location>
        <begin position="334"/>
        <end position="359"/>
    </location>
</feature>
<evidence type="ECO:0000256" key="8">
    <source>
        <dbReference type="ARBA" id="ARBA00023065"/>
    </source>
</evidence>
<keyword evidence="10" id="KW-0407">Ion channel</keyword>
<proteinExistence type="inferred from homology"/>
<evidence type="ECO:0000256" key="7">
    <source>
        <dbReference type="ARBA" id="ARBA00022989"/>
    </source>
</evidence>
<feature type="transmembrane region" description="Helical" evidence="11">
    <location>
        <begin position="122"/>
        <end position="146"/>
    </location>
</feature>
<keyword evidence="8" id="KW-0406">Ion transport</keyword>
<evidence type="ECO:0000313" key="13">
    <source>
        <dbReference type="RefSeq" id="XP_033805106.1"/>
    </source>
</evidence>
<feature type="transmembrane region" description="Helical" evidence="11">
    <location>
        <begin position="380"/>
        <end position="407"/>
    </location>
</feature>
<reference evidence="13" key="1">
    <citation type="submission" date="2025-08" db="UniProtKB">
        <authorList>
            <consortium name="RefSeq"/>
        </authorList>
    </citation>
    <scope>IDENTIFICATION</scope>
</reference>
<feature type="transmembrane region" description="Helical" evidence="11">
    <location>
        <begin position="188"/>
        <end position="211"/>
    </location>
</feature>
<dbReference type="GeneID" id="117362600"/>
<evidence type="ECO:0000313" key="12">
    <source>
        <dbReference type="Proteomes" id="UP000515159"/>
    </source>
</evidence>
<dbReference type="GO" id="GO:0005886">
    <property type="term" value="C:plasma membrane"/>
    <property type="evidence" value="ECO:0007669"/>
    <property type="project" value="UniProtKB-SubCell"/>
</dbReference>
<dbReference type="InParanoid" id="A0A6P8RKD7"/>
<feature type="transmembrane region" description="Helical" evidence="11">
    <location>
        <begin position="55"/>
        <end position="76"/>
    </location>
</feature>
<dbReference type="KEGG" id="gsh:117362600"/>
<comment type="subcellular location">
    <subcellularLocation>
        <location evidence="1">Cell membrane</location>
        <topology evidence="1">Multi-pass membrane protein</topology>
    </subcellularLocation>
</comment>
<dbReference type="PANTHER" id="PTHR21522">
    <property type="entry name" value="PROTON CHANNEL OTOP"/>
    <property type="match status" value="1"/>
</dbReference>
<dbReference type="InterPro" id="IPR004878">
    <property type="entry name" value="Otopetrin"/>
</dbReference>
<feature type="transmembrane region" description="Helical" evidence="11">
    <location>
        <begin position="566"/>
        <end position="583"/>
    </location>
</feature>
<evidence type="ECO:0000256" key="3">
    <source>
        <dbReference type="ARBA" id="ARBA00022448"/>
    </source>
</evidence>
<keyword evidence="3" id="KW-0813">Transport</keyword>
<dbReference type="PANTHER" id="PTHR21522:SF66">
    <property type="entry name" value="OTOPETRIN-1 GENE 2"/>
    <property type="match status" value="1"/>
</dbReference>
<keyword evidence="6" id="KW-0375">Hydrogen ion transport</keyword>
<feature type="transmembrane region" description="Helical" evidence="11">
    <location>
        <begin position="413"/>
        <end position="436"/>
    </location>
</feature>
<comment type="similarity">
    <text evidence="2">Belongs to the otopetrin family.</text>
</comment>
<dbReference type="Pfam" id="PF03189">
    <property type="entry name" value="Otopetrin"/>
    <property type="match status" value="3"/>
</dbReference>
<feature type="transmembrane region" description="Helical" evidence="11">
    <location>
        <begin position="527"/>
        <end position="546"/>
    </location>
</feature>
<dbReference type="OrthoDB" id="6429739at2759"/>
<accession>A0A6P8RKD7</accession>
<keyword evidence="7 11" id="KW-1133">Transmembrane helix</keyword>
<feature type="transmembrane region" description="Helical" evidence="11">
    <location>
        <begin position="256"/>
        <end position="277"/>
    </location>
</feature>
<evidence type="ECO:0000256" key="9">
    <source>
        <dbReference type="ARBA" id="ARBA00023136"/>
    </source>
</evidence>
<evidence type="ECO:0000256" key="1">
    <source>
        <dbReference type="ARBA" id="ARBA00004651"/>
    </source>
</evidence>
<feature type="transmembrane region" description="Helical" evidence="11">
    <location>
        <begin position="298"/>
        <end position="322"/>
    </location>
</feature>
<name>A0A6P8RKD7_GEOSA</name>
<keyword evidence="4" id="KW-1003">Cell membrane</keyword>
<evidence type="ECO:0000256" key="11">
    <source>
        <dbReference type="SAM" id="Phobius"/>
    </source>
</evidence>
<dbReference type="Proteomes" id="UP000515159">
    <property type="component" value="Chromosome 1"/>
</dbReference>
<gene>
    <name evidence="13" type="primary">LOC117362600</name>
</gene>
<evidence type="ECO:0000256" key="4">
    <source>
        <dbReference type="ARBA" id="ARBA00022475"/>
    </source>
</evidence>
<keyword evidence="5 11" id="KW-0812">Transmembrane</keyword>
<feature type="transmembrane region" description="Helical" evidence="11">
    <location>
        <begin position="158"/>
        <end position="176"/>
    </location>
</feature>
<keyword evidence="9 11" id="KW-0472">Membrane</keyword>